<gene>
    <name evidence="1" type="ORF">MCORR_v1c00020</name>
</gene>
<dbReference type="SUPFAM" id="SSF53098">
    <property type="entry name" value="Ribonuclease H-like"/>
    <property type="match status" value="1"/>
</dbReference>
<keyword evidence="2" id="KW-1185">Reference proteome</keyword>
<dbReference type="GO" id="GO:0003676">
    <property type="term" value="F:nucleic acid binding"/>
    <property type="evidence" value="ECO:0007669"/>
    <property type="project" value="InterPro"/>
</dbReference>
<dbReference type="AlphaFoldDB" id="A0A2S5RGB3"/>
<dbReference type="RefSeq" id="WP_104207613.1">
    <property type="nucleotide sequence ID" value="NZ_PHNF01000001.1"/>
</dbReference>
<dbReference type="OrthoDB" id="104506at2"/>
<name>A0A2S5RGB3_9MOLU</name>
<evidence type="ECO:0000313" key="1">
    <source>
        <dbReference type="EMBL" id="PPE06374.1"/>
    </source>
</evidence>
<accession>A0A2S5RGB3</accession>
<dbReference type="Gene3D" id="3.30.420.10">
    <property type="entry name" value="Ribonuclease H-like superfamily/Ribonuclease H"/>
    <property type="match status" value="1"/>
</dbReference>
<organism evidence="1 2">
    <name type="scientific">Mesoplasma corruscae</name>
    <dbReference type="NCBI Taxonomy" id="216874"/>
    <lineage>
        <taxon>Bacteria</taxon>
        <taxon>Bacillati</taxon>
        <taxon>Mycoplasmatota</taxon>
        <taxon>Mollicutes</taxon>
        <taxon>Entomoplasmatales</taxon>
        <taxon>Entomoplasmataceae</taxon>
        <taxon>Mesoplasma</taxon>
    </lineage>
</organism>
<proteinExistence type="predicted"/>
<dbReference type="EMBL" id="PHNF01000001">
    <property type="protein sequence ID" value="PPE06374.1"/>
    <property type="molecule type" value="Genomic_DNA"/>
</dbReference>
<protein>
    <submittedName>
        <fullName evidence="1">Transposase</fullName>
    </submittedName>
</protein>
<dbReference type="InterPro" id="IPR036397">
    <property type="entry name" value="RNaseH_sf"/>
</dbReference>
<reference evidence="1 2" key="1">
    <citation type="submission" date="2017-11" db="EMBL/GenBank/DDBJ databases">
        <title>Genome sequence of Mesoplasma corruscae ELCA-2 (ATCC 49579).</title>
        <authorList>
            <person name="Lo W.-S."/>
            <person name="Kuo C.-H."/>
        </authorList>
    </citation>
    <scope>NUCLEOTIDE SEQUENCE [LARGE SCALE GENOMIC DNA]</scope>
    <source>
        <strain evidence="1 2">ELCA-2</strain>
    </source>
</reference>
<dbReference type="Proteomes" id="UP000239785">
    <property type="component" value="Unassembled WGS sequence"/>
</dbReference>
<comment type="caution">
    <text evidence="1">The sequence shown here is derived from an EMBL/GenBank/DDBJ whole genome shotgun (WGS) entry which is preliminary data.</text>
</comment>
<dbReference type="InterPro" id="IPR012337">
    <property type="entry name" value="RNaseH-like_sf"/>
</dbReference>
<evidence type="ECO:0000313" key="2">
    <source>
        <dbReference type="Proteomes" id="UP000239785"/>
    </source>
</evidence>
<sequence length="130" mass="15374">MKDKSVDQQDFKQFLNESILDSKSAHPLQPRKNFFGECVQTDASIHNWIEKEKWALHAFIDDLTGIVLSAYFDKQETLKCYYRATKQMFENYGTWKEVLTDKRTVFYSTKKNTDQNDATHNMDLCVINYK</sequence>